<dbReference type="InterPro" id="IPR019926">
    <property type="entry name" value="Ribosomal_uL3_CS"/>
</dbReference>
<reference evidence="10 11" key="1">
    <citation type="submission" date="2018-06" db="EMBL/GenBank/DDBJ databases">
        <title>Whole genome sequencing of Candida tropicalis (genome annotated by CSBL at Korea University).</title>
        <authorList>
            <person name="Ahn J."/>
        </authorList>
    </citation>
    <scope>NUCLEOTIDE SEQUENCE [LARGE SCALE GENOMIC DNA]</scope>
    <source>
        <strain evidence="10 11">ATCC 20962</strain>
    </source>
</reference>
<dbReference type="Pfam" id="PF00297">
    <property type="entry name" value="Ribosomal_L3"/>
    <property type="match status" value="1"/>
</dbReference>
<evidence type="ECO:0000256" key="4">
    <source>
        <dbReference type="ARBA" id="ARBA00022980"/>
    </source>
</evidence>
<dbReference type="STRING" id="5486.A0A367YK37"/>
<evidence type="ECO:0000256" key="2">
    <source>
        <dbReference type="ARBA" id="ARBA00006540"/>
    </source>
</evidence>
<comment type="caution">
    <text evidence="10">The sequence shown here is derived from an EMBL/GenBank/DDBJ whole genome shotgun (WGS) entry which is preliminary data.</text>
</comment>
<keyword evidence="6 8" id="KW-0687">Ribonucleoprotein</keyword>
<evidence type="ECO:0000313" key="10">
    <source>
        <dbReference type="EMBL" id="RCK66127.1"/>
    </source>
</evidence>
<evidence type="ECO:0000256" key="1">
    <source>
        <dbReference type="ARBA" id="ARBA00004173"/>
    </source>
</evidence>
<organism evidence="10 11">
    <name type="scientific">Candida viswanathii</name>
    <dbReference type="NCBI Taxonomy" id="5486"/>
    <lineage>
        <taxon>Eukaryota</taxon>
        <taxon>Fungi</taxon>
        <taxon>Dikarya</taxon>
        <taxon>Ascomycota</taxon>
        <taxon>Saccharomycotina</taxon>
        <taxon>Pichiomycetes</taxon>
        <taxon>Debaryomycetaceae</taxon>
        <taxon>Candida/Lodderomyces clade</taxon>
        <taxon>Candida</taxon>
    </lineage>
</organism>
<evidence type="ECO:0000256" key="6">
    <source>
        <dbReference type="ARBA" id="ARBA00023274"/>
    </source>
</evidence>
<dbReference type="HAMAP" id="MF_01325_B">
    <property type="entry name" value="Ribosomal_uL3_B"/>
    <property type="match status" value="1"/>
</dbReference>
<dbReference type="InterPro" id="IPR009000">
    <property type="entry name" value="Transl_B-barrel_sf"/>
</dbReference>
<dbReference type="SUPFAM" id="SSF50447">
    <property type="entry name" value="Translation proteins"/>
    <property type="match status" value="1"/>
</dbReference>
<sequence length="288" mass="31539">MFSLKQPKVLAQTLMGHPLTFTRTAAKITSVHSVTSIKTAPGRINHSVEARTERRVLLERPGLFAIKRGMIRWFYPDGTATAATVLEIDSCEVLGVKTAAKDGYDAVLIGTIDKLKNNKYERHMKLFNDAGVSPKHKIGEFRVLDAENLVEKGTELTADYFAVGQKVDVQGITKGKGFAGVMKRWGFSGGRATHGVSKAHRTPGAMGGNQNPGRVLPGKKMPGRMGTDNQTTFNLEVLFTNKQAGVLIVKGNVPGPKKGIVKVRDALKIYGDRLARINMMKKQQQQQQ</sequence>
<dbReference type="GO" id="GO:0003735">
    <property type="term" value="F:structural constituent of ribosome"/>
    <property type="evidence" value="ECO:0007669"/>
    <property type="project" value="InterPro"/>
</dbReference>
<dbReference type="InterPro" id="IPR019927">
    <property type="entry name" value="Ribosomal_uL3_bac/org-type"/>
</dbReference>
<keyword evidence="4 8" id="KW-0689">Ribosomal protein</keyword>
<dbReference type="GO" id="GO:0005762">
    <property type="term" value="C:mitochondrial large ribosomal subunit"/>
    <property type="evidence" value="ECO:0007669"/>
    <property type="project" value="TreeGrafter"/>
</dbReference>
<evidence type="ECO:0000256" key="7">
    <source>
        <dbReference type="ARBA" id="ARBA00035209"/>
    </source>
</evidence>
<dbReference type="AlphaFoldDB" id="A0A367YK37"/>
<dbReference type="EMBL" id="QLNQ01000017">
    <property type="protein sequence ID" value="RCK66127.1"/>
    <property type="molecule type" value="Genomic_DNA"/>
</dbReference>
<gene>
    <name evidence="10" type="primary">rplC_0</name>
    <name evidence="10" type="ORF">Cantr_01872</name>
</gene>
<accession>A0A367YK37</accession>
<dbReference type="Gene3D" id="2.40.30.10">
    <property type="entry name" value="Translation factors"/>
    <property type="match status" value="2"/>
</dbReference>
<comment type="subcellular location">
    <subcellularLocation>
        <location evidence="1">Mitochondrion</location>
    </subcellularLocation>
</comment>
<evidence type="ECO:0000313" key="11">
    <source>
        <dbReference type="Proteomes" id="UP000253472"/>
    </source>
</evidence>
<dbReference type="NCBIfam" id="TIGR03625">
    <property type="entry name" value="L3_bact"/>
    <property type="match status" value="1"/>
</dbReference>
<feature type="region of interest" description="Disordered" evidence="9">
    <location>
        <begin position="192"/>
        <end position="214"/>
    </location>
</feature>
<dbReference type="InterPro" id="IPR000597">
    <property type="entry name" value="Ribosomal_uL3"/>
</dbReference>
<comment type="similarity">
    <text evidence="2 8">Belongs to the universal ribosomal protein uL3 family.</text>
</comment>
<keyword evidence="5" id="KW-0496">Mitochondrion</keyword>
<evidence type="ECO:0000256" key="8">
    <source>
        <dbReference type="RuleBase" id="RU003905"/>
    </source>
</evidence>
<dbReference type="FunFam" id="2.40.30.10:FF:000004">
    <property type="entry name" value="50S ribosomal protein L3"/>
    <property type="match status" value="1"/>
</dbReference>
<keyword evidence="3" id="KW-0809">Transit peptide</keyword>
<evidence type="ECO:0000256" key="9">
    <source>
        <dbReference type="SAM" id="MobiDB-lite"/>
    </source>
</evidence>
<dbReference type="Proteomes" id="UP000253472">
    <property type="component" value="Unassembled WGS sequence"/>
</dbReference>
<protein>
    <recommendedName>
        <fullName evidence="7">Large ribosomal subunit protein uL3m</fullName>
    </recommendedName>
</protein>
<keyword evidence="11" id="KW-1185">Reference proteome</keyword>
<dbReference type="OrthoDB" id="274683at2759"/>
<dbReference type="PROSITE" id="PS00474">
    <property type="entry name" value="RIBOSOMAL_L3"/>
    <property type="match status" value="1"/>
</dbReference>
<evidence type="ECO:0000256" key="3">
    <source>
        <dbReference type="ARBA" id="ARBA00022946"/>
    </source>
</evidence>
<proteinExistence type="inferred from homology"/>
<evidence type="ECO:0000256" key="5">
    <source>
        <dbReference type="ARBA" id="ARBA00023128"/>
    </source>
</evidence>
<dbReference type="PANTHER" id="PTHR11229:SF8">
    <property type="entry name" value="LARGE RIBOSOMAL SUBUNIT PROTEIN UL3M"/>
    <property type="match status" value="1"/>
</dbReference>
<dbReference type="PANTHER" id="PTHR11229">
    <property type="entry name" value="50S RIBOSOMAL PROTEIN L3"/>
    <property type="match status" value="1"/>
</dbReference>
<name>A0A367YK37_9ASCO</name>
<dbReference type="GO" id="GO:0006412">
    <property type="term" value="P:translation"/>
    <property type="evidence" value="ECO:0007669"/>
    <property type="project" value="InterPro"/>
</dbReference>